<dbReference type="Pfam" id="PF08284">
    <property type="entry name" value="RVP_2"/>
    <property type="match status" value="1"/>
</dbReference>
<comment type="caution">
    <text evidence="2">The sequence shown here is derived from an EMBL/GenBank/DDBJ whole genome shotgun (WGS) entry which is preliminary data.</text>
</comment>
<organism evidence="2 3">
    <name type="scientific">Colocasia esculenta</name>
    <name type="common">Wild taro</name>
    <name type="synonym">Arum esculentum</name>
    <dbReference type="NCBI Taxonomy" id="4460"/>
    <lineage>
        <taxon>Eukaryota</taxon>
        <taxon>Viridiplantae</taxon>
        <taxon>Streptophyta</taxon>
        <taxon>Embryophyta</taxon>
        <taxon>Tracheophyta</taxon>
        <taxon>Spermatophyta</taxon>
        <taxon>Magnoliopsida</taxon>
        <taxon>Liliopsida</taxon>
        <taxon>Araceae</taxon>
        <taxon>Aroideae</taxon>
        <taxon>Colocasieae</taxon>
        <taxon>Colocasia</taxon>
    </lineage>
</organism>
<reference evidence="2" key="1">
    <citation type="submission" date="2017-07" db="EMBL/GenBank/DDBJ databases">
        <title>Taro Niue Genome Assembly and Annotation.</title>
        <authorList>
            <person name="Atibalentja N."/>
            <person name="Keating K."/>
            <person name="Fields C.J."/>
        </authorList>
    </citation>
    <scope>NUCLEOTIDE SEQUENCE</scope>
    <source>
        <strain evidence="2">Niue_2</strain>
        <tissue evidence="2">Leaf</tissue>
    </source>
</reference>
<accession>A0A843XCK0</accession>
<evidence type="ECO:0000313" key="3">
    <source>
        <dbReference type="Proteomes" id="UP000652761"/>
    </source>
</evidence>
<dbReference type="Proteomes" id="UP000652761">
    <property type="component" value="Unassembled WGS sequence"/>
</dbReference>
<dbReference type="AlphaFoldDB" id="A0A843XCK0"/>
<sequence>MPCEAHPFFFQVKESRRTRVLPLVRVSIIVESGPRHQQSNCSYLWSPGVRSFVFSRIRVVDIPCEASARSRKAVSCRARYWVNGPERRGPSQFLSLFGRNMRFCISKEQKSEIYNPGRYHVDSARGRLRELLHPTGQVLRFRSSMSTLSSKEQKSEIYNPGRYHVDSAGGRLRELLHPAGQVLRFRGFMSTLRTDRAIEGGEEDCLVAKAGIFNFFFVTPEGELEARRYVPPSTDLNDRTMATRGRRGEGSTRGNESAGGSQAPAQQAPDQTGIPLSPPPPLVDYGALMQGLVHAMQTQAQTAAALQAQVQAQAQAPAHKAGLGGVSMMERFRRMTPPFFKGESGPIMAESWLRETEKIFRAIRCTEEECVTLATYMLQDKKKKTPAFQPRAVVPARVVVPTTSGGTVAEKPLCSQCGKRHRGETAAAAAPVVARPAPRAAGRPRAQARVFALARDEAELAEHVTEGTVLIMGIHARVLFDTSATHSFIFEKFAKSN</sequence>
<evidence type="ECO:0000256" key="1">
    <source>
        <dbReference type="SAM" id="MobiDB-lite"/>
    </source>
</evidence>
<feature type="region of interest" description="Disordered" evidence="1">
    <location>
        <begin position="228"/>
        <end position="281"/>
    </location>
</feature>
<protein>
    <submittedName>
        <fullName evidence="2">Uncharacterized protein</fullName>
    </submittedName>
</protein>
<evidence type="ECO:0000313" key="2">
    <source>
        <dbReference type="EMBL" id="MQM17144.1"/>
    </source>
</evidence>
<keyword evidence="3" id="KW-1185">Reference proteome</keyword>
<dbReference type="EMBL" id="NMUH01007372">
    <property type="protein sequence ID" value="MQM17144.1"/>
    <property type="molecule type" value="Genomic_DNA"/>
</dbReference>
<proteinExistence type="predicted"/>
<feature type="compositionally biased region" description="Low complexity" evidence="1">
    <location>
        <begin position="252"/>
        <end position="271"/>
    </location>
</feature>
<gene>
    <name evidence="2" type="ORF">Taro_050113</name>
</gene>
<name>A0A843XCK0_COLES</name>